<proteinExistence type="inferred from homology"/>
<dbReference type="SUPFAM" id="SSF48168">
    <property type="entry name" value="R1 subunit of ribonucleotide reductase, N-terminal domain"/>
    <property type="match status" value="1"/>
</dbReference>
<comment type="cofactor">
    <cofactor evidence="1 12">
        <name>adenosylcob(III)alamin</name>
        <dbReference type="ChEBI" id="CHEBI:18408"/>
    </cofactor>
</comment>
<dbReference type="InterPro" id="IPR000788">
    <property type="entry name" value="RNR_lg_C"/>
</dbReference>
<dbReference type="Gene3D" id="3.20.70.20">
    <property type="match status" value="1"/>
</dbReference>
<dbReference type="EC" id="1.17.4.1" evidence="12"/>
<evidence type="ECO:0000256" key="2">
    <source>
        <dbReference type="ARBA" id="ARBA00007405"/>
    </source>
</evidence>
<dbReference type="SUPFAM" id="SSF51998">
    <property type="entry name" value="PFL-like glycyl radical enzymes"/>
    <property type="match status" value="1"/>
</dbReference>
<dbReference type="GO" id="GO:0071897">
    <property type="term" value="P:DNA biosynthetic process"/>
    <property type="evidence" value="ECO:0007669"/>
    <property type="project" value="UniProtKB-KW"/>
</dbReference>
<evidence type="ECO:0000313" key="15">
    <source>
        <dbReference type="Proteomes" id="UP000186851"/>
    </source>
</evidence>
<keyword evidence="7" id="KW-0215">Deoxyribonucleotide synthesis</keyword>
<evidence type="ECO:0000256" key="4">
    <source>
        <dbReference type="ARBA" id="ARBA00022741"/>
    </source>
</evidence>
<organism evidence="14 15">
    <name type="scientific">Odinarchaeota yellowstonii (strain LCB_4)</name>
    <dbReference type="NCBI Taxonomy" id="1841599"/>
    <lineage>
        <taxon>Archaea</taxon>
        <taxon>Promethearchaeati</taxon>
        <taxon>Candidatus Odinarchaeota</taxon>
        <taxon>Candidatus Odinarchaeia</taxon>
        <taxon>Candidatus Odinarchaeales</taxon>
        <taxon>Candidatus Odinarchaeaceae</taxon>
        <taxon>Candidatus Odinarchaeum</taxon>
    </lineage>
</organism>
<dbReference type="NCBIfam" id="TIGR02504">
    <property type="entry name" value="NrdJ_Z"/>
    <property type="match status" value="1"/>
</dbReference>
<comment type="catalytic activity">
    <reaction evidence="10 12">
        <text>a 2'-deoxyribonucleoside 5'-diphosphate + [thioredoxin]-disulfide + H2O = a ribonucleoside 5'-diphosphate + [thioredoxin]-dithiol</text>
        <dbReference type="Rhea" id="RHEA:23252"/>
        <dbReference type="Rhea" id="RHEA-COMP:10698"/>
        <dbReference type="Rhea" id="RHEA-COMP:10700"/>
        <dbReference type="ChEBI" id="CHEBI:15377"/>
        <dbReference type="ChEBI" id="CHEBI:29950"/>
        <dbReference type="ChEBI" id="CHEBI:50058"/>
        <dbReference type="ChEBI" id="CHEBI:57930"/>
        <dbReference type="ChEBI" id="CHEBI:73316"/>
        <dbReference type="EC" id="1.17.4.1"/>
    </reaction>
</comment>
<evidence type="ECO:0000313" key="14">
    <source>
        <dbReference type="EMBL" id="WEU40208.1"/>
    </source>
</evidence>
<feature type="domain" description="ATP-cone" evidence="13">
    <location>
        <begin position="4"/>
        <end position="96"/>
    </location>
</feature>
<dbReference type="GO" id="GO:0009263">
    <property type="term" value="P:deoxyribonucleotide biosynthetic process"/>
    <property type="evidence" value="ECO:0007669"/>
    <property type="project" value="UniProtKB-KW"/>
</dbReference>
<dbReference type="Proteomes" id="UP000186851">
    <property type="component" value="Chromosome"/>
</dbReference>
<evidence type="ECO:0000256" key="9">
    <source>
        <dbReference type="ARBA" id="ARBA00023285"/>
    </source>
</evidence>
<dbReference type="GO" id="GO:0005524">
    <property type="term" value="F:ATP binding"/>
    <property type="evidence" value="ECO:0007669"/>
    <property type="project" value="UniProtKB-UniRule"/>
</dbReference>
<name>A0AAF0IAS4_ODILC</name>
<gene>
    <name evidence="14" type="ORF">OdinLCB4_006995</name>
</gene>
<dbReference type="PROSITE" id="PS51161">
    <property type="entry name" value="ATP_CONE"/>
    <property type="match status" value="1"/>
</dbReference>
<evidence type="ECO:0000256" key="12">
    <source>
        <dbReference type="RuleBase" id="RU364064"/>
    </source>
</evidence>
<keyword evidence="3 12" id="KW-0846">Cobalamin</keyword>
<dbReference type="PANTHER" id="PTHR43371:SF1">
    <property type="entry name" value="RIBONUCLEOSIDE-DIPHOSPHATE REDUCTASE"/>
    <property type="match status" value="1"/>
</dbReference>
<evidence type="ECO:0000256" key="6">
    <source>
        <dbReference type="ARBA" id="ARBA00023002"/>
    </source>
</evidence>
<keyword evidence="5 11" id="KW-0067">ATP-binding</keyword>
<evidence type="ECO:0000256" key="11">
    <source>
        <dbReference type="PROSITE-ProRule" id="PRU00492"/>
    </source>
</evidence>
<keyword evidence="12" id="KW-0237">DNA synthesis</keyword>
<dbReference type="PRINTS" id="PR01183">
    <property type="entry name" value="RIBORDTASEM1"/>
</dbReference>
<accession>A0AAF0IAS4</accession>
<dbReference type="FunFam" id="3.20.70.20:FF:000018">
    <property type="entry name" value="Vitamin B12-dependent ribonucleotide reductase"/>
    <property type="match status" value="1"/>
</dbReference>
<evidence type="ECO:0000256" key="1">
    <source>
        <dbReference type="ARBA" id="ARBA00001922"/>
    </source>
</evidence>
<reference evidence="14" key="1">
    <citation type="journal article" date="2017" name="Nature">
        <title>Asgard archaea illuminate the origin of eukaryotic cellular complexity.</title>
        <authorList>
            <person name="Zaremba-Niedzwiedzka K."/>
            <person name="Caceres E.F."/>
            <person name="Saw J.H."/>
            <person name="Backstrom D."/>
            <person name="Juzokaite L."/>
            <person name="Vancaester E."/>
            <person name="Seitz K.W."/>
            <person name="Anantharaman K."/>
            <person name="Starnawski P."/>
            <person name="Kjeldsen K.U."/>
            <person name="Scott M.B."/>
            <person name="Nunoura T."/>
            <person name="Banfield J.F."/>
            <person name="Schramm A."/>
            <person name="Baker B.J."/>
            <person name="Spang A."/>
            <person name="Ettema T.J.G."/>
        </authorList>
    </citation>
    <scope>NUCLEOTIDE SEQUENCE</scope>
    <source>
        <strain evidence="14">LCB_4</strain>
    </source>
</reference>
<evidence type="ECO:0000256" key="7">
    <source>
        <dbReference type="ARBA" id="ARBA00023116"/>
    </source>
</evidence>
<evidence type="ECO:0000256" key="3">
    <source>
        <dbReference type="ARBA" id="ARBA00022628"/>
    </source>
</evidence>
<dbReference type="CDD" id="cd02888">
    <property type="entry name" value="RNR_II_dimer"/>
    <property type="match status" value="1"/>
</dbReference>
<dbReference type="Pfam" id="PF00317">
    <property type="entry name" value="Ribonuc_red_lgN"/>
    <property type="match status" value="1"/>
</dbReference>
<dbReference type="GO" id="GO:0004748">
    <property type="term" value="F:ribonucleoside-diphosphate reductase activity, thioredoxin disulfide as acceptor"/>
    <property type="evidence" value="ECO:0007669"/>
    <property type="project" value="UniProtKB-EC"/>
</dbReference>
<protein>
    <recommendedName>
        <fullName evidence="12">Vitamin B12-dependent ribonucleotide reductase</fullName>
        <ecNumber evidence="12">1.17.4.1</ecNumber>
    </recommendedName>
</protein>
<evidence type="ECO:0000256" key="10">
    <source>
        <dbReference type="ARBA" id="ARBA00047754"/>
    </source>
</evidence>
<dbReference type="AlphaFoldDB" id="A0AAF0IAS4"/>
<reference evidence="14" key="2">
    <citation type="journal article" date="2022" name="Nat. Microbiol.">
        <title>A closed Candidatus Odinarchaeum chromosome exposes Asgard archaeal viruses.</title>
        <authorList>
            <person name="Tamarit D."/>
            <person name="Caceres E.F."/>
            <person name="Krupovic M."/>
            <person name="Nijland R."/>
            <person name="Eme L."/>
            <person name="Robinson N.P."/>
            <person name="Ettema T.J.G."/>
        </authorList>
    </citation>
    <scope>NUCLEOTIDE SEQUENCE</scope>
    <source>
        <strain evidence="14">LCB_4</strain>
    </source>
</reference>
<dbReference type="Pfam" id="PF03477">
    <property type="entry name" value="ATP-cone"/>
    <property type="match status" value="1"/>
</dbReference>
<sequence>MPITKIIKRDGREVPFDQSKITNAIFKAMQAVGEGDYLLAQRLSDKVVEILEKSFKTRIPHVEDVQDIVELVLIEEGQAKTAKAYILYRQKRKELREAKMLLGVTDELKLPLNAVKVLANRYLRKDENGRVIESTAQLFRRVAKAIAEADRLYDEKADIKSVEEKFYNLMTSFRFLPNSPTLMNAGLELGQLSACFVIPIEDSMESIFDAVKYTALIHRSGGGTGFSFSKLRPKGDVVKSTGGIASGPLSFMKVFDATTDVVKQGGKRRGANMGILRVDHPDILEFITAKERNDVLNNFNISVAITDEFMDAVKNDREYPLVNPRTGKVVKTLPARKVFDLIVTMAWKNGEPGVIFIDRINQYNPTPLIGKIESTNPCGEQPLLPFESCNLGSINLSKFVKEGKIDFESLKETVWDAVHFLDNVIDVNKYPLPEIEKMTKGNRKIGLGVMGFADMLIELGIPYDSEEALQVAEQVMKFINEEGHNASRALAEKRGAFPNFKGSIYDQRGEPPIRNATVTTIAPTGSISIIAGCSSGIEPIFAISFIRRVMEGTELIEINPIFERIARQRGFYTDELMKTIAKHGSIQRFQNIPEDVRRVFVTAHDIEPIWHVRMQAAFQKYTDNAVSKTVNLPAHATPHDVELIFFKAYELGCKGITVYRDRSRESQVLNIEPIPEEALSPQPPTPEKCPTCGADLINQEGCIICPSCGYGRCG</sequence>
<keyword evidence="6 12" id="KW-0560">Oxidoreductase</keyword>
<dbReference type="InterPro" id="IPR050862">
    <property type="entry name" value="RdRp_reductase_class-2"/>
</dbReference>
<comment type="similarity">
    <text evidence="2 12">Belongs to the ribonucleoside diphosphate reductase class-2 family.</text>
</comment>
<evidence type="ECO:0000256" key="5">
    <source>
        <dbReference type="ARBA" id="ARBA00022840"/>
    </source>
</evidence>
<keyword evidence="4 11" id="KW-0547">Nucleotide-binding</keyword>
<keyword evidence="8" id="KW-1015">Disulfide bond</keyword>
<dbReference type="InterPro" id="IPR013344">
    <property type="entry name" value="RNR_NrdJ/NrdZ"/>
</dbReference>
<keyword evidence="9 12" id="KW-0170">Cobalt</keyword>
<dbReference type="GO" id="GO:0031419">
    <property type="term" value="F:cobalamin binding"/>
    <property type="evidence" value="ECO:0007669"/>
    <property type="project" value="UniProtKB-KW"/>
</dbReference>
<dbReference type="Pfam" id="PF02867">
    <property type="entry name" value="Ribonuc_red_lgC"/>
    <property type="match status" value="1"/>
</dbReference>
<dbReference type="InterPro" id="IPR013509">
    <property type="entry name" value="RNR_lsu_N"/>
</dbReference>
<evidence type="ECO:0000256" key="8">
    <source>
        <dbReference type="ARBA" id="ARBA00023157"/>
    </source>
</evidence>
<dbReference type="KEGG" id="oyw:OdinLCB4_006995"/>
<dbReference type="InterPro" id="IPR005144">
    <property type="entry name" value="ATP-cone_dom"/>
</dbReference>
<comment type="function">
    <text evidence="12">Catalyzes the reduction of ribonucleotides to deoxyribonucleotides. May function to provide a pool of deoxyribonucleotide precursors for DNA repair during oxygen limitation and/or for immediate growth after restoration of oxygen.</text>
</comment>
<dbReference type="EMBL" id="CP091871">
    <property type="protein sequence ID" value="WEU40208.1"/>
    <property type="molecule type" value="Genomic_DNA"/>
</dbReference>
<evidence type="ECO:0000259" key="13">
    <source>
        <dbReference type="PROSITE" id="PS51161"/>
    </source>
</evidence>
<dbReference type="NCBIfam" id="NF006417">
    <property type="entry name" value="PRK08665.1"/>
    <property type="match status" value="1"/>
</dbReference>
<dbReference type="PANTHER" id="PTHR43371">
    <property type="entry name" value="VITAMIN B12-DEPENDENT RIBONUCLEOTIDE REDUCTASE"/>
    <property type="match status" value="1"/>
</dbReference>
<dbReference type="InterPro" id="IPR008926">
    <property type="entry name" value="RNR_R1-su_N"/>
</dbReference>